<dbReference type="SUPFAM" id="SSF52402">
    <property type="entry name" value="Adenine nucleotide alpha hydrolases-like"/>
    <property type="match status" value="2"/>
</dbReference>
<dbReference type="PANTHER" id="PTHR46268:SF27">
    <property type="entry name" value="UNIVERSAL STRESS PROTEIN RV2623"/>
    <property type="match status" value="1"/>
</dbReference>
<dbReference type="PANTHER" id="PTHR46268">
    <property type="entry name" value="STRESS RESPONSE PROTEIN NHAX"/>
    <property type="match status" value="1"/>
</dbReference>
<dbReference type="InterPro" id="IPR014729">
    <property type="entry name" value="Rossmann-like_a/b/a_fold"/>
</dbReference>
<proteinExistence type="inferred from homology"/>
<dbReference type="Gene3D" id="3.40.50.620">
    <property type="entry name" value="HUPs"/>
    <property type="match status" value="2"/>
</dbReference>
<dbReference type="CDD" id="cd00293">
    <property type="entry name" value="USP-like"/>
    <property type="match status" value="2"/>
</dbReference>
<dbReference type="PRINTS" id="PR01438">
    <property type="entry name" value="UNVRSLSTRESS"/>
</dbReference>
<evidence type="ECO:0000256" key="1">
    <source>
        <dbReference type="ARBA" id="ARBA00008791"/>
    </source>
</evidence>
<dbReference type="RefSeq" id="WP_077924347.1">
    <property type="nucleotide sequence ID" value="NZ_SBLB01000004.1"/>
</dbReference>
<feature type="domain" description="UspA" evidence="4">
    <location>
        <begin position="218"/>
        <end position="269"/>
    </location>
</feature>
<dbReference type="GO" id="GO:0005524">
    <property type="term" value="F:ATP binding"/>
    <property type="evidence" value="ECO:0007669"/>
    <property type="project" value="UniProtKB-KW"/>
</dbReference>
<evidence type="ECO:0000313" key="5">
    <source>
        <dbReference type="EMBL" id="RYC69001.1"/>
    </source>
</evidence>
<protein>
    <submittedName>
        <fullName evidence="5">Universal stress protein</fullName>
    </submittedName>
</protein>
<dbReference type="EMBL" id="SBLB01000004">
    <property type="protein sequence ID" value="RYC69001.1"/>
    <property type="molecule type" value="Genomic_DNA"/>
</dbReference>
<reference evidence="5 6" key="1">
    <citation type="submission" date="2019-01" db="EMBL/GenBank/DDBJ databases">
        <title>Spirosoma flava sp. nov., a propanil-degrading bacterium isolated from herbicide-contaminated soil.</title>
        <authorList>
            <person name="Zhang L."/>
            <person name="Jiang J.-D."/>
        </authorList>
    </citation>
    <scope>NUCLEOTIDE SEQUENCE [LARGE SCALE GENOMIC DNA]</scope>
    <source>
        <strain evidence="5 6">TY50</strain>
    </source>
</reference>
<evidence type="ECO:0000259" key="4">
    <source>
        <dbReference type="Pfam" id="PF00582"/>
    </source>
</evidence>
<sequence length="274" mass="30138">MKTILVPTDLSPLSALALPVAISLANQYGAEVRVLHYLTTGLIAPELSGAPIAIGHYLDEQAAEARQALDQLCSRYQTAEVPVTPVLSRHEAGLYGAVASENADLIVVASHGSEGWAEWLVGSNAEHIVQAVHSPVLVVKQAHPELSLKKILFAIDADDRLKTQFTNPLPVGNPHLEFLFVTTPNDPRAPEGIRDWMSELAEARQLTDYHLSIMPHHTAHEGIIQFAEQHQFDLIVLFTNQRTGFWHFFNGSVAEDVVNHAQLPVLVVPLREDE</sequence>
<keyword evidence="6" id="KW-1185">Reference proteome</keyword>
<evidence type="ECO:0000256" key="2">
    <source>
        <dbReference type="ARBA" id="ARBA00022741"/>
    </source>
</evidence>
<evidence type="ECO:0000256" key="3">
    <source>
        <dbReference type="ARBA" id="ARBA00022840"/>
    </source>
</evidence>
<comment type="similarity">
    <text evidence="1">Belongs to the universal stress protein A family.</text>
</comment>
<evidence type="ECO:0000313" key="6">
    <source>
        <dbReference type="Proteomes" id="UP000290407"/>
    </source>
</evidence>
<organism evidence="5 6">
    <name type="scientific">Spirosoma sordidisoli</name>
    <dbReference type="NCBI Taxonomy" id="2502893"/>
    <lineage>
        <taxon>Bacteria</taxon>
        <taxon>Pseudomonadati</taxon>
        <taxon>Bacteroidota</taxon>
        <taxon>Cytophagia</taxon>
        <taxon>Cytophagales</taxon>
        <taxon>Cytophagaceae</taxon>
        <taxon>Spirosoma</taxon>
    </lineage>
</organism>
<name>A0A4Q2UMN2_9BACT</name>
<keyword evidence="3" id="KW-0067">ATP-binding</keyword>
<feature type="domain" description="UspA" evidence="4">
    <location>
        <begin position="1"/>
        <end position="140"/>
    </location>
</feature>
<dbReference type="InterPro" id="IPR006015">
    <property type="entry name" value="Universal_stress_UspA"/>
</dbReference>
<dbReference type="InterPro" id="IPR006016">
    <property type="entry name" value="UspA"/>
</dbReference>
<accession>A0A4Q2UMN2</accession>
<dbReference type="Proteomes" id="UP000290407">
    <property type="component" value="Unassembled WGS sequence"/>
</dbReference>
<gene>
    <name evidence="5" type="ORF">EQG79_16505</name>
</gene>
<dbReference type="Pfam" id="PF00582">
    <property type="entry name" value="Usp"/>
    <property type="match status" value="2"/>
</dbReference>
<keyword evidence="2" id="KW-0547">Nucleotide-binding</keyword>
<dbReference type="AlphaFoldDB" id="A0A4Q2UMN2"/>
<comment type="caution">
    <text evidence="5">The sequence shown here is derived from an EMBL/GenBank/DDBJ whole genome shotgun (WGS) entry which is preliminary data.</text>
</comment>